<evidence type="ECO:0000313" key="7">
    <source>
        <dbReference type="EnsemblPlants" id="OB06G17260.1"/>
    </source>
</evidence>
<dbReference type="SUPFAM" id="SSF53756">
    <property type="entry name" value="UDP-Glycosyltransferase/glycogen phosphorylase"/>
    <property type="match status" value="1"/>
</dbReference>
<protein>
    <recommendedName>
        <fullName evidence="5">Glycosyltransferase</fullName>
        <ecNumber evidence="5">2.4.1.-</ecNumber>
    </recommendedName>
</protein>
<reference evidence="7" key="1">
    <citation type="journal article" date="2013" name="Nat. Commun.">
        <title>Whole-genome sequencing of Oryza brachyantha reveals mechanisms underlying Oryza genome evolution.</title>
        <authorList>
            <person name="Chen J."/>
            <person name="Huang Q."/>
            <person name="Gao D."/>
            <person name="Wang J."/>
            <person name="Lang Y."/>
            <person name="Liu T."/>
            <person name="Li B."/>
            <person name="Bai Z."/>
            <person name="Luis Goicoechea J."/>
            <person name="Liang C."/>
            <person name="Chen C."/>
            <person name="Zhang W."/>
            <person name="Sun S."/>
            <person name="Liao Y."/>
            <person name="Zhang X."/>
            <person name="Yang L."/>
            <person name="Song C."/>
            <person name="Wang M."/>
            <person name="Shi J."/>
            <person name="Liu G."/>
            <person name="Liu J."/>
            <person name="Zhou H."/>
            <person name="Zhou W."/>
            <person name="Yu Q."/>
            <person name="An N."/>
            <person name="Chen Y."/>
            <person name="Cai Q."/>
            <person name="Wang B."/>
            <person name="Liu B."/>
            <person name="Min J."/>
            <person name="Huang Y."/>
            <person name="Wu H."/>
            <person name="Li Z."/>
            <person name="Zhang Y."/>
            <person name="Yin Y."/>
            <person name="Song W."/>
            <person name="Jiang J."/>
            <person name="Jackson S.A."/>
            <person name="Wing R.A."/>
            <person name="Wang J."/>
            <person name="Chen M."/>
        </authorList>
    </citation>
    <scope>NUCLEOTIDE SEQUENCE [LARGE SCALE GENOMIC DNA]</scope>
    <source>
        <strain evidence="7">cv. IRGC 101232</strain>
    </source>
</reference>
<dbReference type="GO" id="GO:0080043">
    <property type="term" value="F:quercetin 3-O-glucosyltransferase activity"/>
    <property type="evidence" value="ECO:0007669"/>
    <property type="project" value="TreeGrafter"/>
</dbReference>
<reference evidence="7" key="2">
    <citation type="submission" date="2013-04" db="UniProtKB">
        <authorList>
            <consortium name="EnsemblPlants"/>
        </authorList>
    </citation>
    <scope>IDENTIFICATION</scope>
</reference>
<dbReference type="Gramene" id="OB06G17260.1">
    <property type="protein sequence ID" value="OB06G17260.1"/>
    <property type="gene ID" value="OB06G17260"/>
</dbReference>
<dbReference type="Pfam" id="PF00201">
    <property type="entry name" value="UDPGT"/>
    <property type="match status" value="1"/>
</dbReference>
<evidence type="ECO:0000259" key="6">
    <source>
        <dbReference type="Pfam" id="PF26168"/>
    </source>
</evidence>
<dbReference type="InterPro" id="IPR002213">
    <property type="entry name" value="UDP_glucos_trans"/>
</dbReference>
<dbReference type="EnsemblPlants" id="OB06G17260.1">
    <property type="protein sequence ID" value="OB06G17260.1"/>
    <property type="gene ID" value="OB06G17260"/>
</dbReference>
<evidence type="ECO:0000256" key="4">
    <source>
        <dbReference type="RuleBase" id="RU003718"/>
    </source>
</evidence>
<organism evidence="7">
    <name type="scientific">Oryza brachyantha</name>
    <name type="common">malo sina</name>
    <dbReference type="NCBI Taxonomy" id="4533"/>
    <lineage>
        <taxon>Eukaryota</taxon>
        <taxon>Viridiplantae</taxon>
        <taxon>Streptophyta</taxon>
        <taxon>Embryophyta</taxon>
        <taxon>Tracheophyta</taxon>
        <taxon>Spermatophyta</taxon>
        <taxon>Magnoliopsida</taxon>
        <taxon>Liliopsida</taxon>
        <taxon>Poales</taxon>
        <taxon>Poaceae</taxon>
        <taxon>BOP clade</taxon>
        <taxon>Oryzoideae</taxon>
        <taxon>Oryzeae</taxon>
        <taxon>Oryzinae</taxon>
        <taxon>Oryza</taxon>
    </lineage>
</organism>
<dbReference type="Proteomes" id="UP000006038">
    <property type="component" value="Chromosome 6"/>
</dbReference>
<evidence type="ECO:0000256" key="2">
    <source>
        <dbReference type="ARBA" id="ARBA00022676"/>
    </source>
</evidence>
<sequence length="496" mass="53341">MAAAPTSSAAARRPHALLVPFPCSGHINPTLHLARLLHSAGFVVTFVSTEHNHALMRARARGGGEGFRYEAIPGGLSPSARRAHDYGFGVLRAVRAHWPGHLRELIARLNSVADDSSSSSSSPPPPVTCVVASELMSFALDVAASLGVAAYVLWGTSACGLSCGLAVRELRRRAYVPLKDASYLTNGYLDTPIDWIAGMPTVRLGDVSSFVRTLDPTSFALRVEEDEANSCARAQGLILNTFDDLESDVLEALKDEFPRVYTIGPLAAAMHGRVVDRANGHGGAAAGLSLWEEDAACMTWLDAQPSGAVLYVSFGSLTVMSPDNIAELAWGLAESRRPFLWVVRPGLVAGGINALPDGFVSETKDRCFIAEWCAQEQVLRHRAVGAFLTHSGWNSSTESICSGVPMICWPGFADQYINSRYVCDEWGIGLRLDEELRREQVAAHVEELMGGGGGRGEEMRRSAAKWKAMAESATANGGSSYVSLDKLVEQLRLETE</sequence>
<dbReference type="PANTHER" id="PTHR11926">
    <property type="entry name" value="GLUCOSYL/GLUCURONOSYL TRANSFERASES"/>
    <property type="match status" value="1"/>
</dbReference>
<dbReference type="Gene3D" id="3.40.50.2000">
    <property type="entry name" value="Glycogen Phosphorylase B"/>
    <property type="match status" value="2"/>
</dbReference>
<dbReference type="EC" id="2.4.1.-" evidence="5"/>
<dbReference type="AlphaFoldDB" id="J3MCI2"/>
<feature type="domain" description="Glycosyltransferase N-terminal" evidence="6">
    <location>
        <begin position="18"/>
        <end position="62"/>
    </location>
</feature>
<evidence type="ECO:0000256" key="5">
    <source>
        <dbReference type="RuleBase" id="RU362057"/>
    </source>
</evidence>
<dbReference type="OMA" id="INSRYTC"/>
<evidence type="ECO:0000313" key="8">
    <source>
        <dbReference type="Proteomes" id="UP000006038"/>
    </source>
</evidence>
<dbReference type="PROSITE" id="PS00375">
    <property type="entry name" value="UDPGT"/>
    <property type="match status" value="1"/>
</dbReference>
<dbReference type="STRING" id="4533.J3MCI2"/>
<keyword evidence="2 4" id="KW-0328">Glycosyltransferase</keyword>
<dbReference type="PANTHER" id="PTHR11926:SF1537">
    <property type="entry name" value="OS08G0168700 PROTEIN"/>
    <property type="match status" value="1"/>
</dbReference>
<keyword evidence="8" id="KW-1185">Reference proteome</keyword>
<dbReference type="HOGENOM" id="CLU_001724_0_0_1"/>
<dbReference type="OrthoDB" id="676865at2759"/>
<dbReference type="FunFam" id="3.40.50.2000:FF:000027">
    <property type="entry name" value="Glycosyltransferase"/>
    <property type="match status" value="1"/>
</dbReference>
<dbReference type="GO" id="GO:0080044">
    <property type="term" value="F:quercetin 7-O-glucosyltransferase activity"/>
    <property type="evidence" value="ECO:0007669"/>
    <property type="project" value="TreeGrafter"/>
</dbReference>
<dbReference type="FunFam" id="3.40.50.2000:FF:000065">
    <property type="entry name" value="Glycosyltransferase"/>
    <property type="match status" value="1"/>
</dbReference>
<evidence type="ECO:0000256" key="3">
    <source>
        <dbReference type="ARBA" id="ARBA00022679"/>
    </source>
</evidence>
<dbReference type="Pfam" id="PF26168">
    <property type="entry name" value="Glyco_transf_N"/>
    <property type="match status" value="1"/>
</dbReference>
<name>J3MCI2_ORYBR</name>
<keyword evidence="3 4" id="KW-0808">Transferase</keyword>
<dbReference type="CDD" id="cd03784">
    <property type="entry name" value="GT1_Gtf-like"/>
    <property type="match status" value="1"/>
</dbReference>
<accession>J3MCI2</accession>
<comment type="similarity">
    <text evidence="1 4">Belongs to the UDP-glycosyltransferase family.</text>
</comment>
<dbReference type="InterPro" id="IPR058980">
    <property type="entry name" value="Glyco_transf_N"/>
</dbReference>
<proteinExistence type="inferred from homology"/>
<evidence type="ECO:0000256" key="1">
    <source>
        <dbReference type="ARBA" id="ARBA00009995"/>
    </source>
</evidence>
<dbReference type="eggNOG" id="KOG1192">
    <property type="taxonomic scope" value="Eukaryota"/>
</dbReference>
<dbReference type="InterPro" id="IPR035595">
    <property type="entry name" value="UDP_glycos_trans_CS"/>
</dbReference>